<gene>
    <name evidence="1" type="ordered locus">BARCL_0244</name>
</gene>
<sequence>MLLLANMLPLSKVWSVLLLILDPVAYNRIVQAQTISGMSCYR</sequence>
<organism evidence="1 2">
    <name type="scientific">Bartonella clarridgeiae (strain CCUG 45776 / CIP 104772 / 73)</name>
    <dbReference type="NCBI Taxonomy" id="696125"/>
    <lineage>
        <taxon>Bacteria</taxon>
        <taxon>Pseudomonadati</taxon>
        <taxon>Pseudomonadota</taxon>
        <taxon>Alphaproteobacteria</taxon>
        <taxon>Hyphomicrobiales</taxon>
        <taxon>Bartonellaceae</taxon>
        <taxon>Bartonella</taxon>
    </lineage>
</organism>
<accession>E6YGD7</accession>
<dbReference type="Proteomes" id="UP000009101">
    <property type="component" value="Chromosome"/>
</dbReference>
<dbReference type="AlphaFoldDB" id="E6YGD7"/>
<evidence type="ECO:0000313" key="2">
    <source>
        <dbReference type="Proteomes" id="UP000009101"/>
    </source>
</evidence>
<reference evidence="1 2" key="2">
    <citation type="journal article" date="2011" name="PLoS Genet.">
        <title>Parallel evolution of a type IV secretion system in radiating lineages of the host-restricted bacterial pathogen Bartonella.</title>
        <authorList>
            <person name="Engel P."/>
            <person name="Salzburger W."/>
            <person name="Liesch M."/>
            <person name="Chang C.C."/>
            <person name="Maruyama S."/>
            <person name="Lanz C."/>
            <person name="Calteau A."/>
            <person name="Lajus A."/>
            <person name="Medigue C."/>
            <person name="Schuster S.C."/>
            <person name="Dehio C."/>
        </authorList>
    </citation>
    <scope>NUCLEOTIDE SEQUENCE [LARGE SCALE GENOMIC DNA]</scope>
    <source>
        <strain evidence="2">CIP 104772 / 73</strain>
    </source>
</reference>
<dbReference type="EMBL" id="FN645454">
    <property type="protein sequence ID" value="CBI75925.1"/>
    <property type="molecule type" value="Genomic_DNA"/>
</dbReference>
<name>E6YGD7_BARC7</name>
<protein>
    <submittedName>
        <fullName evidence="1">Uncharacterized protein</fullName>
    </submittedName>
</protein>
<dbReference type="KEGG" id="bcd:BARCL_0244"/>
<reference evidence="2" key="1">
    <citation type="submission" date="2009-11" db="EMBL/GenBank/DDBJ databases">
        <title>Genome sequencing of Bartonella species and comparative genomics.</title>
        <authorList>
            <person name="Engel P."/>
            <person name="Salzburger W."/>
            <person name="Marius L."/>
            <person name="Chao-Chin C."/>
            <person name="Soichi M."/>
            <person name="Christa L."/>
            <person name="Alexandra C."/>
            <person name="Aurelie L."/>
            <person name="Claudine M."/>
            <person name="Stephan S.C."/>
            <person name="Christoph D."/>
        </authorList>
    </citation>
    <scope>NUCLEOTIDE SEQUENCE [LARGE SCALE GENOMIC DNA]</scope>
    <source>
        <strain evidence="2">CIP 104772 / 73</strain>
    </source>
</reference>
<dbReference type="HOGENOM" id="CLU_3247754_0_0_5"/>
<evidence type="ECO:0000313" key="1">
    <source>
        <dbReference type="EMBL" id="CBI75925.1"/>
    </source>
</evidence>
<proteinExistence type="predicted"/>
<keyword evidence="2" id="KW-1185">Reference proteome</keyword>